<evidence type="ECO:0000256" key="4">
    <source>
        <dbReference type="SAM" id="Phobius"/>
    </source>
</evidence>
<comment type="similarity">
    <text evidence="1">Belongs to the class IV-like SAM-binding methyltransferase superfamily. RNA methyltransferase TrmH family.</text>
</comment>
<keyword evidence="4" id="KW-0472">Membrane</keyword>
<dbReference type="PANTHER" id="PTHR46429">
    <property type="entry name" value="23S RRNA (GUANOSINE-2'-O-)-METHYLTRANSFERASE RLMB"/>
    <property type="match status" value="1"/>
</dbReference>
<dbReference type="KEGG" id="ntg:NSCAC_0154"/>
<keyword evidence="2 6" id="KW-0489">Methyltransferase</keyword>
<evidence type="ECO:0000256" key="3">
    <source>
        <dbReference type="ARBA" id="ARBA00022679"/>
    </source>
</evidence>
<keyword evidence="4" id="KW-1133">Transmembrane helix</keyword>
<dbReference type="InterPro" id="IPR029026">
    <property type="entry name" value="tRNA_m1G_MTases_N"/>
</dbReference>
<evidence type="ECO:0000256" key="1">
    <source>
        <dbReference type="ARBA" id="ARBA00007228"/>
    </source>
</evidence>
<dbReference type="FunFam" id="3.40.1280.10:FF:000008">
    <property type="entry name" value="Group 3 RNA methyltransferase TrmH"/>
    <property type="match status" value="1"/>
</dbReference>
<evidence type="ECO:0000256" key="2">
    <source>
        <dbReference type="ARBA" id="ARBA00022603"/>
    </source>
</evidence>
<keyword evidence="7" id="KW-1185">Reference proteome</keyword>
<feature type="domain" description="RNA 2-O ribose methyltransferase substrate binding" evidence="5">
    <location>
        <begin position="18"/>
        <end position="94"/>
    </location>
</feature>
<sequence length="261" mass="28597">MSKKYKNRHRENSRQESFSYGLHSVCSVLTEESIKIISLWINQNREDQQVEKIKILAHARGITPFFVSQKDLDTLSLGANHQGVVIQFLTQLPATEDQLLTLLKDLTDPPFLLILDSIQDPHNLGACLRTAEAAGVHGVIAPKDQAAPITPTVRKVASGAAERVPFITVTNLTKTIDKLKDQGVWIVGAVVSEATSLYQMKLKGSIAVVLGAEGKGLRRLVQAHCDYLISIPMCGAIGSLNVSVATGVFLFEIQRQRGYLN</sequence>
<keyword evidence="4" id="KW-0812">Transmembrane</keyword>
<dbReference type="Gene3D" id="3.40.1280.10">
    <property type="match status" value="1"/>
</dbReference>
<feature type="transmembrane region" description="Helical" evidence="4">
    <location>
        <begin position="227"/>
        <end position="251"/>
    </location>
</feature>
<evidence type="ECO:0000259" key="5">
    <source>
        <dbReference type="SMART" id="SM00967"/>
    </source>
</evidence>
<dbReference type="InterPro" id="IPR013123">
    <property type="entry name" value="SpoU_subst-bd"/>
</dbReference>
<dbReference type="InterPro" id="IPR029028">
    <property type="entry name" value="Alpha/beta_knot_MTases"/>
</dbReference>
<organism evidence="6 7">
    <name type="scientific">Candidatus Nitrosacidococcus tergens</name>
    <dbReference type="NCBI Taxonomy" id="553981"/>
    <lineage>
        <taxon>Bacteria</taxon>
        <taxon>Pseudomonadati</taxon>
        <taxon>Pseudomonadota</taxon>
        <taxon>Gammaproteobacteria</taxon>
        <taxon>Chromatiales</taxon>
        <taxon>Chromatiaceae</taxon>
        <taxon>Candidatus Nitrosacidococcus</taxon>
    </lineage>
</organism>
<dbReference type="SMART" id="SM00967">
    <property type="entry name" value="SpoU_sub_bind"/>
    <property type="match status" value="1"/>
</dbReference>
<dbReference type="PANTHER" id="PTHR46429:SF1">
    <property type="entry name" value="23S RRNA (GUANOSINE-2'-O-)-METHYLTRANSFERASE RLMB"/>
    <property type="match status" value="1"/>
</dbReference>
<dbReference type="SUPFAM" id="SSF55315">
    <property type="entry name" value="L30e-like"/>
    <property type="match status" value="1"/>
</dbReference>
<dbReference type="InterPro" id="IPR004441">
    <property type="entry name" value="rRNA_MeTrfase_TrmH"/>
</dbReference>
<dbReference type="RefSeq" id="WP_197744551.1">
    <property type="nucleotide sequence ID" value="NZ_LR778175.1"/>
</dbReference>
<keyword evidence="3 6" id="KW-0808">Transferase</keyword>
<dbReference type="NCBIfam" id="TIGR00186">
    <property type="entry name" value="rRNA_methyl_3"/>
    <property type="match status" value="1"/>
</dbReference>
<accession>A0A7G1Q7M7</accession>
<dbReference type="GO" id="GO:0070039">
    <property type="term" value="F:rRNA (guanosine-2'-O-)-methyltransferase activity"/>
    <property type="evidence" value="ECO:0007669"/>
    <property type="project" value="TreeGrafter"/>
</dbReference>
<name>A0A7G1Q7M7_9GAMM</name>
<proteinExistence type="inferred from homology"/>
<dbReference type="InterPro" id="IPR029064">
    <property type="entry name" value="Ribosomal_eL30-like_sf"/>
</dbReference>
<evidence type="ECO:0000313" key="6">
    <source>
        <dbReference type="EMBL" id="CAB1274409.1"/>
    </source>
</evidence>
<dbReference type="Proteomes" id="UP000516072">
    <property type="component" value="Chromosome"/>
</dbReference>
<dbReference type="EC" id="2.1.1.185" evidence="6"/>
<dbReference type="Pfam" id="PF08032">
    <property type="entry name" value="SpoU_sub_bind"/>
    <property type="match status" value="1"/>
</dbReference>
<dbReference type="Gene3D" id="3.30.1330.30">
    <property type="match status" value="1"/>
</dbReference>
<dbReference type="GO" id="GO:0003723">
    <property type="term" value="F:RNA binding"/>
    <property type="evidence" value="ECO:0007669"/>
    <property type="project" value="InterPro"/>
</dbReference>
<dbReference type="AlphaFoldDB" id="A0A7G1Q7M7"/>
<evidence type="ECO:0000313" key="7">
    <source>
        <dbReference type="Proteomes" id="UP000516072"/>
    </source>
</evidence>
<dbReference type="Pfam" id="PF00588">
    <property type="entry name" value="SpoU_methylase"/>
    <property type="match status" value="1"/>
</dbReference>
<dbReference type="InterPro" id="IPR001537">
    <property type="entry name" value="SpoU_MeTrfase"/>
</dbReference>
<gene>
    <name evidence="6" type="primary">rlmB</name>
    <name evidence="6" type="ORF">NSCAC_0154</name>
</gene>
<dbReference type="SUPFAM" id="SSF75217">
    <property type="entry name" value="alpha/beta knot"/>
    <property type="match status" value="1"/>
</dbReference>
<dbReference type="GO" id="GO:0005829">
    <property type="term" value="C:cytosol"/>
    <property type="evidence" value="ECO:0007669"/>
    <property type="project" value="TreeGrafter"/>
</dbReference>
<protein>
    <submittedName>
        <fullName evidence="6">23S rRNA (Guanosine-2'-O-)-methyltransferase RlmB</fullName>
        <ecNumber evidence="6">2.1.1.185</ecNumber>
    </submittedName>
</protein>
<dbReference type="CDD" id="cd18103">
    <property type="entry name" value="SpoU-like_RlmB"/>
    <property type="match status" value="1"/>
</dbReference>
<dbReference type="EMBL" id="LR778175">
    <property type="protein sequence ID" value="CAB1274409.1"/>
    <property type="molecule type" value="Genomic_DNA"/>
</dbReference>
<reference evidence="6 7" key="1">
    <citation type="submission" date="2020-03" db="EMBL/GenBank/DDBJ databases">
        <authorList>
            <person name="Picone N."/>
        </authorList>
    </citation>
    <scope>NUCLEOTIDE SEQUENCE [LARGE SCALE GENOMIC DNA]</scope>
    <source>
        <strain evidence="6">NSCAC1</strain>
    </source>
</reference>